<dbReference type="GO" id="GO:0019433">
    <property type="term" value="P:triglyceride catabolic process"/>
    <property type="evidence" value="ECO:0007669"/>
    <property type="project" value="TreeGrafter"/>
</dbReference>
<evidence type="ECO:0000256" key="2">
    <source>
        <dbReference type="PROSITE-ProRule" id="PRU01161"/>
    </source>
</evidence>
<keyword evidence="1 2" id="KW-0443">Lipid metabolism</keyword>
<dbReference type="Proteomes" id="UP000011087">
    <property type="component" value="Unassembled WGS sequence"/>
</dbReference>
<dbReference type="EMBL" id="JH993047">
    <property type="protein sequence ID" value="EKX38521.1"/>
    <property type="molecule type" value="Genomic_DNA"/>
</dbReference>
<dbReference type="AlphaFoldDB" id="L1IQE7"/>
<feature type="active site" description="Proton acceptor" evidence="2">
    <location>
        <position position="179"/>
    </location>
</feature>
<dbReference type="SUPFAM" id="SSF52151">
    <property type="entry name" value="FabD/lysophospholipase-like"/>
    <property type="match status" value="1"/>
</dbReference>
<reference evidence="5" key="3">
    <citation type="submission" date="2016-03" db="UniProtKB">
        <authorList>
            <consortium name="EnsemblProtists"/>
        </authorList>
    </citation>
    <scope>IDENTIFICATION</scope>
</reference>
<accession>L1IQE7</accession>
<dbReference type="GO" id="GO:0016020">
    <property type="term" value="C:membrane"/>
    <property type="evidence" value="ECO:0007669"/>
    <property type="project" value="TreeGrafter"/>
</dbReference>
<dbReference type="PANTHER" id="PTHR12406">
    <property type="entry name" value="CALCIUM-INDEPENDENT PHOSPHOLIPASE A2 IPLA2 -RELATED"/>
    <property type="match status" value="1"/>
</dbReference>
<dbReference type="eggNOG" id="ENOG502S3VY">
    <property type="taxonomic scope" value="Eukaryota"/>
</dbReference>
<evidence type="ECO:0000313" key="6">
    <source>
        <dbReference type="Proteomes" id="UP000011087"/>
    </source>
</evidence>
<dbReference type="Gene3D" id="3.40.1090.10">
    <property type="entry name" value="Cytosolic phospholipase A2 catalytic domain"/>
    <property type="match status" value="1"/>
</dbReference>
<dbReference type="PANTHER" id="PTHR12406:SF45">
    <property type="entry name" value="PATATIN"/>
    <property type="match status" value="1"/>
</dbReference>
<reference evidence="4 6" key="1">
    <citation type="journal article" date="2012" name="Nature">
        <title>Algal genomes reveal evolutionary mosaicism and the fate of nucleomorphs.</title>
        <authorList>
            <consortium name="DOE Joint Genome Institute"/>
            <person name="Curtis B.A."/>
            <person name="Tanifuji G."/>
            <person name="Burki F."/>
            <person name="Gruber A."/>
            <person name="Irimia M."/>
            <person name="Maruyama S."/>
            <person name="Arias M.C."/>
            <person name="Ball S.G."/>
            <person name="Gile G.H."/>
            <person name="Hirakawa Y."/>
            <person name="Hopkins J.F."/>
            <person name="Kuo A."/>
            <person name="Rensing S.A."/>
            <person name="Schmutz J."/>
            <person name="Symeonidi A."/>
            <person name="Elias M."/>
            <person name="Eveleigh R.J."/>
            <person name="Herman E.K."/>
            <person name="Klute M.J."/>
            <person name="Nakayama T."/>
            <person name="Obornik M."/>
            <person name="Reyes-Prieto A."/>
            <person name="Armbrust E.V."/>
            <person name="Aves S.J."/>
            <person name="Beiko R.G."/>
            <person name="Coutinho P."/>
            <person name="Dacks J.B."/>
            <person name="Durnford D.G."/>
            <person name="Fast N.M."/>
            <person name="Green B.R."/>
            <person name="Grisdale C.J."/>
            <person name="Hempel F."/>
            <person name="Henrissat B."/>
            <person name="Hoppner M.P."/>
            <person name="Ishida K."/>
            <person name="Kim E."/>
            <person name="Koreny L."/>
            <person name="Kroth P.G."/>
            <person name="Liu Y."/>
            <person name="Malik S.B."/>
            <person name="Maier U.G."/>
            <person name="McRose D."/>
            <person name="Mock T."/>
            <person name="Neilson J.A."/>
            <person name="Onodera N.T."/>
            <person name="Poole A.M."/>
            <person name="Pritham E.J."/>
            <person name="Richards T.A."/>
            <person name="Rocap G."/>
            <person name="Roy S.W."/>
            <person name="Sarai C."/>
            <person name="Schaack S."/>
            <person name="Shirato S."/>
            <person name="Slamovits C.H."/>
            <person name="Spencer D.F."/>
            <person name="Suzuki S."/>
            <person name="Worden A.Z."/>
            <person name="Zauner S."/>
            <person name="Barry K."/>
            <person name="Bell C."/>
            <person name="Bharti A.K."/>
            <person name="Crow J.A."/>
            <person name="Grimwood J."/>
            <person name="Kramer R."/>
            <person name="Lindquist E."/>
            <person name="Lucas S."/>
            <person name="Salamov A."/>
            <person name="McFadden G.I."/>
            <person name="Lane C.E."/>
            <person name="Keeling P.J."/>
            <person name="Gray M.W."/>
            <person name="Grigoriev I.V."/>
            <person name="Archibald J.M."/>
        </authorList>
    </citation>
    <scope>NUCLEOTIDE SEQUENCE</scope>
    <source>
        <strain evidence="4 6">CCMP2712</strain>
    </source>
</reference>
<dbReference type="GO" id="GO:0004806">
    <property type="term" value="F:triacylglycerol lipase activity"/>
    <property type="evidence" value="ECO:0007669"/>
    <property type="project" value="TreeGrafter"/>
</dbReference>
<feature type="active site" description="Nucleophile" evidence="2">
    <location>
        <position position="53"/>
    </location>
</feature>
<dbReference type="KEGG" id="gtt:GUITHDRAFT_144126"/>
<dbReference type="OMA" id="IWERPLG"/>
<gene>
    <name evidence="4" type="ORF">GUITHDRAFT_144126</name>
</gene>
<dbReference type="GO" id="GO:0005811">
    <property type="term" value="C:lipid droplet"/>
    <property type="evidence" value="ECO:0007669"/>
    <property type="project" value="TreeGrafter"/>
</dbReference>
<dbReference type="OrthoDB" id="197155at2759"/>
<proteinExistence type="predicted"/>
<dbReference type="Pfam" id="PF01734">
    <property type="entry name" value="Patatin"/>
    <property type="match status" value="1"/>
</dbReference>
<evidence type="ECO:0000259" key="3">
    <source>
        <dbReference type="PROSITE" id="PS51635"/>
    </source>
</evidence>
<dbReference type="GO" id="GO:0055088">
    <property type="term" value="P:lipid homeostasis"/>
    <property type="evidence" value="ECO:0007669"/>
    <property type="project" value="TreeGrafter"/>
</dbReference>
<dbReference type="HOGENOM" id="CLU_1087577_0_0_1"/>
<comment type="caution">
    <text evidence="2">Lacks conserved residue(s) required for the propagation of feature annotation.</text>
</comment>
<keyword evidence="6" id="KW-1185">Reference proteome</keyword>
<sequence>MGKSRAKSEPQPSDSRPLIVFPGGGIYFWWQAGVVQGLQKRINVDSFDFTGASAGSLSAVFAACGVDMMQAFHLAQKLAEEKNVWTRKEGLAGIWGDMIYQWLDELLPENAAEICTDRVDMVAVSVTSVRLSFLPLKRKSITRFKTKKDLIEACMASVHVPMFLDGKMSRSLDGDICVDGSITFVLRNKPWHFKPQDRKPSLMIHHQDDKELMARKWNFLETISLDQFEEMFEMGQKYAEEMIDKKTLESFIQEYS</sequence>
<keyword evidence="2" id="KW-0442">Lipid degradation</keyword>
<dbReference type="PaxDb" id="55529-EKX38521"/>
<dbReference type="InterPro" id="IPR002641">
    <property type="entry name" value="PNPLA_dom"/>
</dbReference>
<dbReference type="InterPro" id="IPR033562">
    <property type="entry name" value="PLPL"/>
</dbReference>
<name>L1IQE7_GUITC</name>
<evidence type="ECO:0000313" key="5">
    <source>
        <dbReference type="EnsemblProtists" id="EKX38521"/>
    </source>
</evidence>
<feature type="short sequence motif" description="GXSXG" evidence="2">
    <location>
        <begin position="51"/>
        <end position="55"/>
    </location>
</feature>
<organism evidence="4">
    <name type="scientific">Guillardia theta (strain CCMP2712)</name>
    <name type="common">Cryptophyte</name>
    <dbReference type="NCBI Taxonomy" id="905079"/>
    <lineage>
        <taxon>Eukaryota</taxon>
        <taxon>Cryptophyceae</taxon>
        <taxon>Pyrenomonadales</taxon>
        <taxon>Geminigeraceae</taxon>
        <taxon>Guillardia</taxon>
    </lineage>
</organism>
<reference evidence="6" key="2">
    <citation type="submission" date="2012-11" db="EMBL/GenBank/DDBJ databases">
        <authorList>
            <person name="Kuo A."/>
            <person name="Curtis B.A."/>
            <person name="Tanifuji G."/>
            <person name="Burki F."/>
            <person name="Gruber A."/>
            <person name="Irimia M."/>
            <person name="Maruyama S."/>
            <person name="Arias M.C."/>
            <person name="Ball S.G."/>
            <person name="Gile G.H."/>
            <person name="Hirakawa Y."/>
            <person name="Hopkins J.F."/>
            <person name="Rensing S.A."/>
            <person name="Schmutz J."/>
            <person name="Symeonidi A."/>
            <person name="Elias M."/>
            <person name="Eveleigh R.J."/>
            <person name="Herman E.K."/>
            <person name="Klute M.J."/>
            <person name="Nakayama T."/>
            <person name="Obornik M."/>
            <person name="Reyes-Prieto A."/>
            <person name="Armbrust E.V."/>
            <person name="Aves S.J."/>
            <person name="Beiko R.G."/>
            <person name="Coutinho P."/>
            <person name="Dacks J.B."/>
            <person name="Durnford D.G."/>
            <person name="Fast N.M."/>
            <person name="Green B.R."/>
            <person name="Grisdale C."/>
            <person name="Hempe F."/>
            <person name="Henrissat B."/>
            <person name="Hoppner M.P."/>
            <person name="Ishida K.-I."/>
            <person name="Kim E."/>
            <person name="Koreny L."/>
            <person name="Kroth P.G."/>
            <person name="Liu Y."/>
            <person name="Malik S.-B."/>
            <person name="Maier U.G."/>
            <person name="McRose D."/>
            <person name="Mock T."/>
            <person name="Neilson J.A."/>
            <person name="Onodera N.T."/>
            <person name="Poole A.M."/>
            <person name="Pritham E.J."/>
            <person name="Richards T.A."/>
            <person name="Rocap G."/>
            <person name="Roy S.W."/>
            <person name="Sarai C."/>
            <person name="Schaack S."/>
            <person name="Shirato S."/>
            <person name="Slamovits C.H."/>
            <person name="Spencer D.F."/>
            <person name="Suzuki S."/>
            <person name="Worden A.Z."/>
            <person name="Zauner S."/>
            <person name="Barry K."/>
            <person name="Bell C."/>
            <person name="Bharti A.K."/>
            <person name="Crow J.A."/>
            <person name="Grimwood J."/>
            <person name="Kramer R."/>
            <person name="Lindquist E."/>
            <person name="Lucas S."/>
            <person name="Salamov A."/>
            <person name="McFadden G.I."/>
            <person name="Lane C.E."/>
            <person name="Keeling P.J."/>
            <person name="Gray M.W."/>
            <person name="Grigoriev I.V."/>
            <person name="Archibald J.M."/>
        </authorList>
    </citation>
    <scope>NUCLEOTIDE SEQUENCE</scope>
    <source>
        <strain evidence="6">CCMP2712</strain>
    </source>
</reference>
<feature type="domain" description="PNPLA" evidence="3">
    <location>
        <begin position="19"/>
        <end position="195"/>
    </location>
</feature>
<dbReference type="InterPro" id="IPR016035">
    <property type="entry name" value="Acyl_Trfase/lysoPLipase"/>
</dbReference>
<dbReference type="PROSITE" id="PS51635">
    <property type="entry name" value="PNPLA"/>
    <property type="match status" value="1"/>
</dbReference>
<dbReference type="EnsemblProtists" id="EKX38521">
    <property type="protein sequence ID" value="EKX38521"/>
    <property type="gene ID" value="GUITHDRAFT_144126"/>
</dbReference>
<evidence type="ECO:0000313" key="4">
    <source>
        <dbReference type="EMBL" id="EKX38521.1"/>
    </source>
</evidence>
<dbReference type="GO" id="GO:0005737">
    <property type="term" value="C:cytoplasm"/>
    <property type="evidence" value="ECO:0007669"/>
    <property type="project" value="TreeGrafter"/>
</dbReference>
<keyword evidence="2" id="KW-0378">Hydrolase</keyword>
<dbReference type="GeneID" id="17295292"/>
<evidence type="ECO:0000256" key="1">
    <source>
        <dbReference type="ARBA" id="ARBA00023098"/>
    </source>
</evidence>
<protein>
    <recommendedName>
        <fullName evidence="3">PNPLA domain-containing protein</fullName>
    </recommendedName>
</protein>
<dbReference type="RefSeq" id="XP_005825501.1">
    <property type="nucleotide sequence ID" value="XM_005825444.1"/>
</dbReference>